<dbReference type="Pfam" id="PF14765">
    <property type="entry name" value="PS-DH"/>
    <property type="match status" value="1"/>
</dbReference>
<dbReference type="Gene3D" id="3.10.129.110">
    <property type="entry name" value="Polyketide synthase dehydratase"/>
    <property type="match status" value="1"/>
</dbReference>
<proteinExistence type="predicted"/>
<sequence length="2148" mass="231366">MPSGLEAHVPMTSEPLAIVGIGCRLPGSIESPTALWNALTNSRDFIAEIPETRWSASAFHHPDAAVPGTTYSRWAGLVDNPDEFDAALFGITPREAHRLDPQHRWFLEATWRALEDAGQRIEDLRGRPIGVYVGCSSSDYGEIQRRWHYHADVHTNTGLAVSLLANRASYAFDLRGPSLVVDTACSSSLVALDIGAQAIRSGQCEAIIVGGAHAIFMPEATVGFSKATMLSRDGRCKAFDARADGYVRAEGALALLIKPLDRALADGDRVYACILATAVNQDGQTPGITMPSGPQQRAMIEQAYDGIVDPLWVGGIEAHGTGTPVGDPIEAHALGTTLGRGRRPERPLWIGSIKTNLGHLEPASGAAGLAKLALSLHHRQFPPNLHFQRGNPEIDFDGLRLRVATANEPWPVAPDGRCYGGVNSFGFGGTNAHAVLATAPDNPPTRSVVAVHGPLLWPMSARSVPALQTTVRDSHELLKDLDQADARHRSIAQSRRRSAHPNRLAIVADNPDQLLTSLQSVEANGKTARSREQLGRCLFVFSGQGSQWSGMASDLAEVGPAAAEMAERIARVMPSIAGRPLLQALREPDPDHLDRSDVVQPLLFVLQVMLAAQLESWGIRADAVCGHSVGEIAAAHWAGILTLEDAVAVVSHRSRLQEQTRGSGTMAAVGLPLQELTERLAPYRDLHVAAINAPSMATVAGDVAELKDFSARLTAAGGFVRLLPMAFAYHSPHMNALQAELTAALRGVAPRNAKLAFFSTVNGRDTEGTLLDADYWWRNLREPVLFADAIMAAVRSGHRLMVELGPHPALLRMAGECAAALDETIVTLPTLQRDVSSPRALMETLGQAWCHGVEPDWSAIYPSPCRQETLPQHPFQRQRYWLEAPAVHAFRTQPLDHPLLGRRTYAAGASWAANMDLARLPDLADHRIRGDAVMPAAVYVEQMLAVGRALFGDVPIAISHFELDRMLTLDRPRLMTIAHHAISGRTTISSEPDDGESSWPTQAHARVLPSSGTLQAPAFPAADLGQAASVDELYRRLDEGGNHYGPRFRCVRSLRTDGRQAWGHVALDPLSVAAADRYHLHPALLDATMHLVLELLRVEERLELYLPVGVDRIEVTRAAGGEAYCLVRNAFRADNMLGADIFIYDRSHNPIAVLQGCRCRALEASSGKNSAIQALAWHWEPKPAEGGPPPPSSWRLFGFHVDDVQALARQVGDDCVPLSSDVAPTHDDLVCWFRPGGRDRIEDTEAAVLALAHRVQQFVGSQAGSRIRLRLVTEGASMGHAANESVDPAAAAVWAVGRSLLTERVVSISGMTDLEPGTDVELALSQIGADLKAGGEEVAWRGGRRFEHRLGARPFRNFAERTVPADKAAGYALSLTDHAGFDALRWQGLDLPTPGLGQVAIAIDASGVNFRDVLKVLDLYPLDRSEWRWLGDECAGRVTAIGGGVQGFNVGDPVVAIAPRCMASHVVADARLVAQRPPTISAELGAGVPIAFLTAWYGLIECGRLQVGETVLIHAAAGGVGQAAVQIARSVGARVIATASPDKQSVVAALGAEAVFNSRDLSFAEAVRGVAPGGVDLVLNTLAGEALVHSVDLLKPFGRFVELGKRDIFANRSIDLRSLRDNRAFFTVDLALWLQKAPEIAGERLRQIIKLLEQGGLKPVQSRSLPIRLAAEGFRALAQGNHIGKLVLSVDRDSAPADVRNSQRAIVRPDASYLITGGTSGLGLLIARVLARAGARHLVLLSRRGWVSEADQPILNDIRSLGAAVHQRACDLANVEQTKTVLAQIRHDLPPLRGIVHGAMVLDDVPVVGLDAARLDRVLRPKTWGAWTLSALTEQDDLDFFVLQSSIAAALGAAGQSNYVVANHLLDVLAVERRRRGRPAQVIAWGPIADTGVVARSQSLRHYFERLGFTPLDEETVETAFRRVVDSNERSVTICKVDWSRLTELFGSVGSDTRFSQLADARQGDANLVDLIRAAEPKRRRKLLVDLIKSQAAHVLGVPADQIPEEQPLSDVGLDSLMAFELSALLESKLNTRLPLSALQGNRTVTALAEQLDRFLSIAAADKSQQAAAVEARPEAAADQAADIRLCYLPPTLRVERGTRFDAAALTYIPEQFTTKGGLGPTELQAALGSEPFLSGIVEAPIGRVGGS</sequence>
<dbReference type="SUPFAM" id="SSF50129">
    <property type="entry name" value="GroES-like"/>
    <property type="match status" value="1"/>
</dbReference>
<feature type="non-terminal residue" evidence="9">
    <location>
        <position position="2148"/>
    </location>
</feature>
<dbReference type="InterPro" id="IPR009081">
    <property type="entry name" value="PP-bd_ACP"/>
</dbReference>
<dbReference type="Pfam" id="PF21089">
    <property type="entry name" value="PKS_DH_N"/>
    <property type="match status" value="1"/>
</dbReference>
<feature type="domain" description="Carrier" evidence="6">
    <location>
        <begin position="1982"/>
        <end position="2056"/>
    </location>
</feature>
<dbReference type="Gene3D" id="1.10.1200.10">
    <property type="entry name" value="ACP-like"/>
    <property type="match status" value="1"/>
</dbReference>
<dbReference type="InterPro" id="IPR049551">
    <property type="entry name" value="PKS_DH_C"/>
</dbReference>
<evidence type="ECO:0000256" key="2">
    <source>
        <dbReference type="ARBA" id="ARBA00022553"/>
    </source>
</evidence>
<dbReference type="CDD" id="cd00833">
    <property type="entry name" value="PKS"/>
    <property type="match status" value="1"/>
</dbReference>
<dbReference type="SMART" id="SM00825">
    <property type="entry name" value="PKS_KS"/>
    <property type="match status" value="1"/>
</dbReference>
<evidence type="ECO:0000313" key="9">
    <source>
        <dbReference type="EMBL" id="ACV30045.1"/>
    </source>
</evidence>
<dbReference type="InterPro" id="IPR032821">
    <property type="entry name" value="PKS_assoc"/>
</dbReference>
<reference evidence="9" key="1">
    <citation type="submission" date="2009-07" db="EMBL/GenBank/DDBJ databases">
        <title>Construction of a metagenomic library and prospecting for genes involved in antibiotic biosynthesis.</title>
        <authorList>
            <person name="Schuch V."/>
            <person name="Gomes E.S."/>
            <person name="Lemos E.G.M."/>
        </authorList>
    </citation>
    <scope>NUCLEOTIDE SEQUENCE</scope>
</reference>
<dbReference type="Gene3D" id="3.30.70.3290">
    <property type="match status" value="1"/>
</dbReference>
<dbReference type="Gene3D" id="3.40.47.10">
    <property type="match status" value="1"/>
</dbReference>
<feature type="domain" description="Ketosynthase family 3 (KS3)" evidence="7">
    <location>
        <begin position="13"/>
        <end position="438"/>
    </location>
</feature>
<dbReference type="InterPro" id="IPR020807">
    <property type="entry name" value="PKS_DH"/>
</dbReference>
<evidence type="ECO:0000256" key="1">
    <source>
        <dbReference type="ARBA" id="ARBA00022450"/>
    </source>
</evidence>
<dbReference type="Gene3D" id="3.40.50.11460">
    <property type="match status" value="1"/>
</dbReference>
<dbReference type="Pfam" id="PF00109">
    <property type="entry name" value="ketoacyl-synt"/>
    <property type="match status" value="1"/>
</dbReference>
<dbReference type="InterPro" id="IPR013968">
    <property type="entry name" value="PKS_KR"/>
</dbReference>
<keyword evidence="2" id="KW-0597">Phosphoprotein</keyword>
<dbReference type="InterPro" id="IPR018201">
    <property type="entry name" value="Ketoacyl_synth_AS"/>
</dbReference>
<evidence type="ECO:0000259" key="6">
    <source>
        <dbReference type="PROSITE" id="PS50075"/>
    </source>
</evidence>
<dbReference type="InterPro" id="IPR020841">
    <property type="entry name" value="PKS_Beta-ketoAc_synthase_dom"/>
</dbReference>
<feature type="active site" description="Proton donor; for dehydratase activity" evidence="5">
    <location>
        <position position="1086"/>
    </location>
</feature>
<dbReference type="PANTHER" id="PTHR43775:SF37">
    <property type="entry name" value="SI:DKEY-61P9.11"/>
    <property type="match status" value="1"/>
</dbReference>
<keyword evidence="3" id="KW-0808">Transferase</keyword>
<dbReference type="SUPFAM" id="SSF51735">
    <property type="entry name" value="NAD(P)-binding Rossmann-fold domains"/>
    <property type="match status" value="3"/>
</dbReference>
<dbReference type="InterPro" id="IPR057326">
    <property type="entry name" value="KR_dom"/>
</dbReference>
<dbReference type="Pfam" id="PF00698">
    <property type="entry name" value="Acyl_transf_1"/>
    <property type="match status" value="1"/>
</dbReference>
<dbReference type="InterPro" id="IPR050091">
    <property type="entry name" value="PKS_NRPS_Biosynth_Enz"/>
</dbReference>
<dbReference type="InterPro" id="IPR049900">
    <property type="entry name" value="PKS_mFAS_DH"/>
</dbReference>
<dbReference type="PROSITE" id="PS52004">
    <property type="entry name" value="KS3_2"/>
    <property type="match status" value="1"/>
</dbReference>
<dbReference type="InterPro" id="IPR014030">
    <property type="entry name" value="Ketoacyl_synth_N"/>
</dbReference>
<name>C8CIJ3_9BACT</name>
<feature type="active site" description="Proton acceptor; for dehydratase activity" evidence="5">
    <location>
        <position position="926"/>
    </location>
</feature>
<dbReference type="InterPro" id="IPR049552">
    <property type="entry name" value="PKS_DH_N"/>
</dbReference>
<dbReference type="PROSITE" id="PS00606">
    <property type="entry name" value="KS3_1"/>
    <property type="match status" value="1"/>
</dbReference>
<dbReference type="GO" id="GO:0005886">
    <property type="term" value="C:plasma membrane"/>
    <property type="evidence" value="ECO:0007669"/>
    <property type="project" value="TreeGrafter"/>
</dbReference>
<accession>C8CIJ3</accession>
<dbReference type="SUPFAM" id="SSF55048">
    <property type="entry name" value="Probable ACP-binding domain of malonyl-CoA ACP transacylase"/>
    <property type="match status" value="1"/>
</dbReference>
<dbReference type="SMART" id="SM00822">
    <property type="entry name" value="PKS_KR"/>
    <property type="match status" value="1"/>
</dbReference>
<dbReference type="Pfam" id="PF13602">
    <property type="entry name" value="ADH_zinc_N_2"/>
    <property type="match status" value="1"/>
</dbReference>
<evidence type="ECO:0000259" key="8">
    <source>
        <dbReference type="PROSITE" id="PS52019"/>
    </source>
</evidence>
<dbReference type="SUPFAM" id="SSF47336">
    <property type="entry name" value="ACP-like"/>
    <property type="match status" value="1"/>
</dbReference>
<dbReference type="FunFam" id="3.40.50.720:FF:000209">
    <property type="entry name" value="Polyketide synthase Pks12"/>
    <property type="match status" value="1"/>
</dbReference>
<dbReference type="InterPro" id="IPR014043">
    <property type="entry name" value="Acyl_transferase_dom"/>
</dbReference>
<dbReference type="Gene3D" id="3.40.366.10">
    <property type="entry name" value="Malonyl-Coenzyme A Acyl Carrier Protein, domain 2"/>
    <property type="match status" value="1"/>
</dbReference>
<dbReference type="GO" id="GO:0031177">
    <property type="term" value="F:phosphopantetheine binding"/>
    <property type="evidence" value="ECO:0007669"/>
    <property type="project" value="InterPro"/>
</dbReference>
<dbReference type="GO" id="GO:0005737">
    <property type="term" value="C:cytoplasm"/>
    <property type="evidence" value="ECO:0007669"/>
    <property type="project" value="TreeGrafter"/>
</dbReference>
<dbReference type="InterPro" id="IPR036291">
    <property type="entry name" value="NAD(P)-bd_dom_sf"/>
</dbReference>
<feature type="domain" description="PKS/mFAS DH" evidence="8">
    <location>
        <begin position="897"/>
        <end position="1168"/>
    </location>
</feature>
<dbReference type="EMBL" id="GQ406244">
    <property type="protein sequence ID" value="ACV30045.1"/>
    <property type="molecule type" value="Genomic_DNA"/>
</dbReference>
<organism evidence="9">
    <name type="scientific">uncultured bacterium B7P37metaSE</name>
    <dbReference type="NCBI Taxonomy" id="670783"/>
    <lineage>
        <taxon>Bacteria</taxon>
        <taxon>environmental samples</taxon>
    </lineage>
</organism>
<dbReference type="PROSITE" id="PS01162">
    <property type="entry name" value="QOR_ZETA_CRYSTAL"/>
    <property type="match status" value="1"/>
</dbReference>
<dbReference type="GO" id="GO:0006633">
    <property type="term" value="P:fatty acid biosynthetic process"/>
    <property type="evidence" value="ECO:0007669"/>
    <property type="project" value="InterPro"/>
</dbReference>
<dbReference type="SMART" id="SM00827">
    <property type="entry name" value="PKS_AT"/>
    <property type="match status" value="1"/>
</dbReference>
<dbReference type="SUPFAM" id="SSF52151">
    <property type="entry name" value="FabD/lysophospholipase-like"/>
    <property type="match status" value="1"/>
</dbReference>
<dbReference type="GO" id="GO:0004312">
    <property type="term" value="F:fatty acid synthase activity"/>
    <property type="evidence" value="ECO:0007669"/>
    <property type="project" value="TreeGrafter"/>
</dbReference>
<dbReference type="InterPro" id="IPR016039">
    <property type="entry name" value="Thiolase-like"/>
</dbReference>
<dbReference type="GO" id="GO:0071770">
    <property type="term" value="P:DIM/DIP cell wall layer assembly"/>
    <property type="evidence" value="ECO:0007669"/>
    <property type="project" value="TreeGrafter"/>
</dbReference>
<evidence type="ECO:0000256" key="4">
    <source>
        <dbReference type="ARBA" id="ARBA00023268"/>
    </source>
</evidence>
<evidence type="ECO:0000256" key="3">
    <source>
        <dbReference type="ARBA" id="ARBA00022679"/>
    </source>
</evidence>
<dbReference type="InterPro" id="IPR020843">
    <property type="entry name" value="ER"/>
</dbReference>
<keyword evidence="4" id="KW-0511">Multifunctional enzyme</keyword>
<dbReference type="InterPro" id="IPR016036">
    <property type="entry name" value="Malonyl_transacylase_ACP-bd"/>
</dbReference>
<dbReference type="PROSITE" id="PS50075">
    <property type="entry name" value="CARRIER"/>
    <property type="match status" value="1"/>
</dbReference>
<dbReference type="GO" id="GO:0008270">
    <property type="term" value="F:zinc ion binding"/>
    <property type="evidence" value="ECO:0007669"/>
    <property type="project" value="InterPro"/>
</dbReference>
<dbReference type="Pfam" id="PF16197">
    <property type="entry name" value="KAsynt_C_assoc"/>
    <property type="match status" value="1"/>
</dbReference>
<dbReference type="SMART" id="SM00829">
    <property type="entry name" value="PKS_ER"/>
    <property type="match status" value="1"/>
</dbReference>
<dbReference type="PROSITE" id="PS52019">
    <property type="entry name" value="PKS_MFAS_DH"/>
    <property type="match status" value="1"/>
</dbReference>
<dbReference type="Pfam" id="PF08240">
    <property type="entry name" value="ADH_N"/>
    <property type="match status" value="1"/>
</dbReference>
<protein>
    <submittedName>
        <fullName evidence="9">Putative polyketide synthase</fullName>
    </submittedName>
</protein>
<dbReference type="PANTHER" id="PTHR43775">
    <property type="entry name" value="FATTY ACID SYNTHASE"/>
    <property type="match status" value="1"/>
</dbReference>
<dbReference type="InterPro" id="IPR014031">
    <property type="entry name" value="Ketoacyl_synth_C"/>
</dbReference>
<dbReference type="SMART" id="SM00826">
    <property type="entry name" value="PKS_DH"/>
    <property type="match status" value="1"/>
</dbReference>
<dbReference type="SUPFAM" id="SSF53901">
    <property type="entry name" value="Thiolase-like"/>
    <property type="match status" value="1"/>
</dbReference>
<dbReference type="InterPro" id="IPR002364">
    <property type="entry name" value="Quin_OxRdtase/zeta-crystal_CS"/>
</dbReference>
<keyword evidence="1" id="KW-0596">Phosphopantetheine</keyword>
<dbReference type="InterPro" id="IPR016035">
    <property type="entry name" value="Acyl_Trfase/lysoPLipase"/>
</dbReference>
<dbReference type="InterPro" id="IPR013154">
    <property type="entry name" value="ADH-like_N"/>
</dbReference>
<dbReference type="InterPro" id="IPR011032">
    <property type="entry name" value="GroES-like_sf"/>
</dbReference>
<dbReference type="Pfam" id="PF02801">
    <property type="entry name" value="Ketoacyl-synt_C"/>
    <property type="match status" value="1"/>
</dbReference>
<dbReference type="InterPro" id="IPR042104">
    <property type="entry name" value="PKS_dehydratase_sf"/>
</dbReference>
<dbReference type="SMART" id="SM00823">
    <property type="entry name" value="PKS_PP"/>
    <property type="match status" value="1"/>
</dbReference>
<evidence type="ECO:0000259" key="7">
    <source>
        <dbReference type="PROSITE" id="PS52004"/>
    </source>
</evidence>
<dbReference type="InterPro" id="IPR020806">
    <property type="entry name" value="PKS_PP-bd"/>
</dbReference>
<dbReference type="CDD" id="cd05195">
    <property type="entry name" value="enoyl_red"/>
    <property type="match status" value="1"/>
</dbReference>
<feature type="region of interest" description="N-terminal hotdog fold" evidence="5">
    <location>
        <begin position="897"/>
        <end position="1014"/>
    </location>
</feature>
<feature type="region of interest" description="C-terminal hotdog fold" evidence="5">
    <location>
        <begin position="1025"/>
        <end position="1168"/>
    </location>
</feature>
<dbReference type="Pfam" id="PF08659">
    <property type="entry name" value="KR"/>
    <property type="match status" value="1"/>
</dbReference>
<dbReference type="GO" id="GO:0016491">
    <property type="term" value="F:oxidoreductase activity"/>
    <property type="evidence" value="ECO:0007669"/>
    <property type="project" value="InterPro"/>
</dbReference>
<dbReference type="Gene3D" id="3.90.180.10">
    <property type="entry name" value="Medium-chain alcohol dehydrogenases, catalytic domain"/>
    <property type="match status" value="1"/>
</dbReference>
<dbReference type="InterPro" id="IPR001227">
    <property type="entry name" value="Ac_transferase_dom_sf"/>
</dbReference>
<dbReference type="GO" id="GO:0004315">
    <property type="term" value="F:3-oxoacyl-[acyl-carrier-protein] synthase activity"/>
    <property type="evidence" value="ECO:0007669"/>
    <property type="project" value="InterPro"/>
</dbReference>
<evidence type="ECO:0000256" key="5">
    <source>
        <dbReference type="PROSITE-ProRule" id="PRU01363"/>
    </source>
</evidence>
<dbReference type="Pfam" id="PF00550">
    <property type="entry name" value="PP-binding"/>
    <property type="match status" value="1"/>
</dbReference>
<dbReference type="Gene3D" id="3.40.50.720">
    <property type="entry name" value="NAD(P)-binding Rossmann-like Domain"/>
    <property type="match status" value="2"/>
</dbReference>
<dbReference type="InterPro" id="IPR036736">
    <property type="entry name" value="ACP-like_sf"/>
</dbReference>